<keyword evidence="2" id="KW-1185">Reference proteome</keyword>
<gene>
    <name evidence="1" type="ORF">QCN29_26830</name>
</gene>
<reference evidence="1 2" key="1">
    <citation type="submission" date="2023-04" db="EMBL/GenBank/DDBJ databases">
        <title>Streptomyces chengmaiensis sp. nov. isolated from the stem of mangrove plant in Hainan.</title>
        <authorList>
            <person name="Huang X."/>
            <person name="Zhou S."/>
            <person name="Chu X."/>
            <person name="Xie Y."/>
            <person name="Lin Y."/>
        </authorList>
    </citation>
    <scope>NUCLEOTIDE SEQUENCE [LARGE SCALE GENOMIC DNA]</scope>
    <source>
        <strain evidence="1 2">HNM0663</strain>
    </source>
</reference>
<protein>
    <submittedName>
        <fullName evidence="1">Uncharacterized protein</fullName>
    </submittedName>
</protein>
<proteinExistence type="predicted"/>
<name>A0ABT6HVH4_9ACTN</name>
<evidence type="ECO:0000313" key="1">
    <source>
        <dbReference type="EMBL" id="MDH2392327.1"/>
    </source>
</evidence>
<comment type="caution">
    <text evidence="1">The sequence shown here is derived from an EMBL/GenBank/DDBJ whole genome shotgun (WGS) entry which is preliminary data.</text>
</comment>
<evidence type="ECO:0000313" key="2">
    <source>
        <dbReference type="Proteomes" id="UP001223144"/>
    </source>
</evidence>
<accession>A0ABT6HVH4</accession>
<dbReference type="EMBL" id="JARWBG010000040">
    <property type="protein sequence ID" value="MDH2392327.1"/>
    <property type="molecule type" value="Genomic_DNA"/>
</dbReference>
<organism evidence="1 2">
    <name type="scientific">Streptomyces chengmaiensis</name>
    <dbReference type="NCBI Taxonomy" id="3040919"/>
    <lineage>
        <taxon>Bacteria</taxon>
        <taxon>Bacillati</taxon>
        <taxon>Actinomycetota</taxon>
        <taxon>Actinomycetes</taxon>
        <taxon>Kitasatosporales</taxon>
        <taxon>Streptomycetaceae</taxon>
        <taxon>Streptomyces</taxon>
    </lineage>
</organism>
<dbReference type="RefSeq" id="WP_279931371.1">
    <property type="nucleotide sequence ID" value="NZ_JARWBG010000040.1"/>
</dbReference>
<dbReference type="Proteomes" id="UP001223144">
    <property type="component" value="Unassembled WGS sequence"/>
</dbReference>
<sequence>MTSEEAIANAVRLLEAAETELNLPLMERLEGLADSWLGVAALLREREGA</sequence>